<proteinExistence type="predicted"/>
<dbReference type="InterPro" id="IPR010260">
    <property type="entry name" value="AlpA"/>
</dbReference>
<reference evidence="1" key="1">
    <citation type="submission" date="2014-02" db="EMBL/GenBank/DDBJ databases">
        <title>Expanding our view of genomic diversity in Candidatus Accumulibacter clades.</title>
        <authorList>
            <person name="Skennerton C.T."/>
            <person name="Barr J.J."/>
            <person name="Slater F.R."/>
            <person name="Bond P.L."/>
            <person name="Tyson G.W."/>
        </authorList>
    </citation>
    <scope>NUCLEOTIDE SEQUENCE [LARGE SCALE GENOMIC DNA]</scope>
</reference>
<dbReference type="Proteomes" id="UP000021315">
    <property type="component" value="Unassembled WGS sequence"/>
</dbReference>
<gene>
    <name evidence="1" type="ORF">AW06_002246</name>
</gene>
<comment type="caution">
    <text evidence="1">The sequence shown here is derived from an EMBL/GenBank/DDBJ whole genome shotgun (WGS) entry which is preliminary data.</text>
</comment>
<name>A0A080M6T1_9PROT</name>
<dbReference type="RefSeq" id="WP_034949179.1">
    <property type="nucleotide sequence ID" value="NZ_JDST02000048.1"/>
</dbReference>
<organism evidence="1 2">
    <name type="scientific">Candidatus Accumulibacter cognatus</name>
    <dbReference type="NCBI Taxonomy" id="2954383"/>
    <lineage>
        <taxon>Bacteria</taxon>
        <taxon>Pseudomonadati</taxon>
        <taxon>Pseudomonadota</taxon>
        <taxon>Betaproteobacteria</taxon>
        <taxon>Candidatus Accumulibacter</taxon>
    </lineage>
</organism>
<protein>
    <submittedName>
        <fullName evidence="1">Transcriptional regulator</fullName>
    </submittedName>
</protein>
<dbReference type="Pfam" id="PF05930">
    <property type="entry name" value="Phage_AlpA"/>
    <property type="match status" value="1"/>
</dbReference>
<dbReference type="AlphaFoldDB" id="A0A080M6T1"/>
<dbReference type="STRING" id="1453999.AW06_002246"/>
<dbReference type="PANTHER" id="PTHR36154:SF1">
    <property type="entry name" value="DNA-BINDING TRANSCRIPTIONAL ACTIVATOR ALPA"/>
    <property type="match status" value="1"/>
</dbReference>
<evidence type="ECO:0000313" key="2">
    <source>
        <dbReference type="Proteomes" id="UP000021315"/>
    </source>
</evidence>
<dbReference type="InterPro" id="IPR052931">
    <property type="entry name" value="Prophage_regulatory_activator"/>
</dbReference>
<dbReference type="EMBL" id="JDST02000048">
    <property type="protein sequence ID" value="KFB76676.1"/>
    <property type="molecule type" value="Genomic_DNA"/>
</dbReference>
<accession>A0A080M6T1</accession>
<keyword evidence="2" id="KW-1185">Reference proteome</keyword>
<dbReference type="PANTHER" id="PTHR36154">
    <property type="entry name" value="DNA-BINDING TRANSCRIPTIONAL ACTIVATOR ALPA"/>
    <property type="match status" value="1"/>
</dbReference>
<sequence length="71" mass="7977">MSKTIQPRLIVLRRRQVEARTGLGRSSIYALIADGQFPAPIRLSANTVGWLEHEIDGWIAERTKASRTVMS</sequence>
<evidence type="ECO:0000313" key="1">
    <source>
        <dbReference type="EMBL" id="KFB76676.1"/>
    </source>
</evidence>
<dbReference type="Gene3D" id="1.10.238.160">
    <property type="match status" value="1"/>
</dbReference>